<protein>
    <submittedName>
        <fullName evidence="3">Alkyl hydroperoxide reductase/ Thiol specific antioxidant/ Mal allergen</fullName>
    </submittedName>
</protein>
<dbReference type="Gene3D" id="3.40.30.10">
    <property type="entry name" value="Glutaredoxin"/>
    <property type="match status" value="1"/>
</dbReference>
<dbReference type="KEGG" id="ipa:Isop_0576"/>
<reference key="1">
    <citation type="submission" date="2010-11" db="EMBL/GenBank/DDBJ databases">
        <title>The complete sequence of chromosome of Isophaera pallida ATCC 43644.</title>
        <authorList>
            <consortium name="US DOE Joint Genome Institute (JGI-PGF)"/>
            <person name="Lucas S."/>
            <person name="Copeland A."/>
            <person name="Lapidus A."/>
            <person name="Bruce D."/>
            <person name="Goodwin L."/>
            <person name="Pitluck S."/>
            <person name="Kyrpides N."/>
            <person name="Mavromatis K."/>
            <person name="Pagani I."/>
            <person name="Ivanova N."/>
            <person name="Saunders E."/>
            <person name="Brettin T."/>
            <person name="Detter J.C."/>
            <person name="Han C."/>
            <person name="Tapia R."/>
            <person name="Land M."/>
            <person name="Hauser L."/>
            <person name="Markowitz V."/>
            <person name="Cheng J.-F."/>
            <person name="Hugenholtz P."/>
            <person name="Woyke T."/>
            <person name="Wu D."/>
            <person name="Eisen J.A."/>
        </authorList>
    </citation>
    <scope>NUCLEOTIDE SEQUENCE</scope>
    <source>
        <strain>ATCC 43644</strain>
    </source>
</reference>
<dbReference type="SUPFAM" id="SSF52833">
    <property type="entry name" value="Thioredoxin-like"/>
    <property type="match status" value="1"/>
</dbReference>
<dbReference type="PANTHER" id="PTHR43640:SF1">
    <property type="entry name" value="THIOREDOXIN-DEPENDENT PEROXIREDOXIN"/>
    <property type="match status" value="1"/>
</dbReference>
<dbReference type="InterPro" id="IPR000866">
    <property type="entry name" value="AhpC/TSA"/>
</dbReference>
<dbReference type="InParanoid" id="E8R051"/>
<dbReference type="HOGENOM" id="CLU_1178949_0_0_0"/>
<evidence type="ECO:0000313" key="4">
    <source>
        <dbReference type="Proteomes" id="UP000008631"/>
    </source>
</evidence>
<keyword evidence="4" id="KW-1185">Reference proteome</keyword>
<dbReference type="RefSeq" id="WP_013563458.1">
    <property type="nucleotide sequence ID" value="NC_014962.1"/>
</dbReference>
<dbReference type="InterPro" id="IPR047262">
    <property type="entry name" value="PRX-like1"/>
</dbReference>
<proteinExistence type="predicted"/>
<sequence>MTALASGTLEVGCGWYDGSFPSLSSSSAKSTRSADEASSATAMMVEASKVGQPFPFGAPIPAWLPGSDASGEPVAGVIDWEVLRREAPNGLVVAFLSTACPVVEEYEERLSDLVAQWSNRGVRLVALSVNAIPGDRFEALKDRIRDSGKYTYPYGHDQPGGLADALGVTATPCVVVIDRDGVIRYRGAFDDDFKPLKVKRSYVADALTALAQGRAPNPSWVRERGTPRLGPRMED</sequence>
<dbReference type="InterPro" id="IPR036249">
    <property type="entry name" value="Thioredoxin-like_sf"/>
</dbReference>
<dbReference type="Proteomes" id="UP000008631">
    <property type="component" value="Chromosome"/>
</dbReference>
<dbReference type="EMBL" id="CP002353">
    <property type="protein sequence ID" value="ADV61169.1"/>
    <property type="molecule type" value="Genomic_DNA"/>
</dbReference>
<dbReference type="PROSITE" id="PS51352">
    <property type="entry name" value="THIOREDOXIN_2"/>
    <property type="match status" value="1"/>
</dbReference>
<evidence type="ECO:0000313" key="3">
    <source>
        <dbReference type="EMBL" id="ADV61169.1"/>
    </source>
</evidence>
<dbReference type="GO" id="GO:0016491">
    <property type="term" value="F:oxidoreductase activity"/>
    <property type="evidence" value="ECO:0007669"/>
    <property type="project" value="InterPro"/>
</dbReference>
<organism evidence="3 4">
    <name type="scientific">Isosphaera pallida (strain ATCC 43644 / DSM 9630 / IS1B)</name>
    <dbReference type="NCBI Taxonomy" id="575540"/>
    <lineage>
        <taxon>Bacteria</taxon>
        <taxon>Pseudomonadati</taxon>
        <taxon>Planctomycetota</taxon>
        <taxon>Planctomycetia</taxon>
        <taxon>Isosphaerales</taxon>
        <taxon>Isosphaeraceae</taxon>
        <taxon>Isosphaera</taxon>
    </lineage>
</organism>
<dbReference type="InterPro" id="IPR013766">
    <property type="entry name" value="Thioredoxin_domain"/>
</dbReference>
<dbReference type="STRING" id="575540.Isop_0576"/>
<evidence type="ECO:0000259" key="2">
    <source>
        <dbReference type="PROSITE" id="PS51352"/>
    </source>
</evidence>
<dbReference type="AlphaFoldDB" id="E8R051"/>
<feature type="compositionally biased region" description="Basic and acidic residues" evidence="1">
    <location>
        <begin position="221"/>
        <end position="235"/>
    </location>
</feature>
<dbReference type="eggNOG" id="COG0526">
    <property type="taxonomic scope" value="Bacteria"/>
</dbReference>
<dbReference type="PANTHER" id="PTHR43640">
    <property type="entry name" value="OS07G0260300 PROTEIN"/>
    <property type="match status" value="1"/>
</dbReference>
<gene>
    <name evidence="3" type="ordered locus">Isop_0576</name>
</gene>
<feature type="domain" description="Thioredoxin" evidence="2">
    <location>
        <begin position="54"/>
        <end position="212"/>
    </location>
</feature>
<reference evidence="3 4" key="2">
    <citation type="journal article" date="2011" name="Stand. Genomic Sci.">
        <title>Complete genome sequence of Isosphaera pallida type strain (IS1B).</title>
        <authorList>
            <consortium name="US DOE Joint Genome Institute (JGI-PGF)"/>
            <person name="Goker M."/>
            <person name="Cleland D."/>
            <person name="Saunders E."/>
            <person name="Lapidus A."/>
            <person name="Nolan M."/>
            <person name="Lucas S."/>
            <person name="Hammon N."/>
            <person name="Deshpande S."/>
            <person name="Cheng J.F."/>
            <person name="Tapia R."/>
            <person name="Han C."/>
            <person name="Goodwin L."/>
            <person name="Pitluck S."/>
            <person name="Liolios K."/>
            <person name="Pagani I."/>
            <person name="Ivanova N."/>
            <person name="Mavromatis K."/>
            <person name="Pati A."/>
            <person name="Chen A."/>
            <person name="Palaniappan K."/>
            <person name="Land M."/>
            <person name="Hauser L."/>
            <person name="Chang Y.J."/>
            <person name="Jeffries C.D."/>
            <person name="Detter J.C."/>
            <person name="Beck B."/>
            <person name="Woyke T."/>
            <person name="Bristow J."/>
            <person name="Eisen J.A."/>
            <person name="Markowitz V."/>
            <person name="Hugenholtz P."/>
            <person name="Kyrpides N.C."/>
            <person name="Klenk H.P."/>
        </authorList>
    </citation>
    <scope>NUCLEOTIDE SEQUENCE [LARGE SCALE GENOMIC DNA]</scope>
    <source>
        <strain evidence="4">ATCC 43644 / DSM 9630 / IS1B</strain>
    </source>
</reference>
<name>E8R051_ISOPI</name>
<dbReference type="GO" id="GO:0016209">
    <property type="term" value="F:antioxidant activity"/>
    <property type="evidence" value="ECO:0007669"/>
    <property type="project" value="InterPro"/>
</dbReference>
<accession>E8R051</accession>
<feature type="region of interest" description="Disordered" evidence="1">
    <location>
        <begin position="216"/>
        <end position="235"/>
    </location>
</feature>
<evidence type="ECO:0000256" key="1">
    <source>
        <dbReference type="SAM" id="MobiDB-lite"/>
    </source>
</evidence>
<dbReference type="Pfam" id="PF00578">
    <property type="entry name" value="AhpC-TSA"/>
    <property type="match status" value="1"/>
</dbReference>